<dbReference type="EMBL" id="UFQT01001803">
    <property type="protein sequence ID" value="SSX31838.1"/>
    <property type="molecule type" value="Genomic_DNA"/>
</dbReference>
<dbReference type="InterPro" id="IPR050359">
    <property type="entry name" value="bHLH_transcription_factors"/>
</dbReference>
<evidence type="ECO:0000313" key="3">
    <source>
        <dbReference type="EMBL" id="SSX12387.1"/>
    </source>
</evidence>
<dbReference type="GO" id="GO:0045944">
    <property type="term" value="P:positive regulation of transcription by RNA polymerase II"/>
    <property type="evidence" value="ECO:0007669"/>
    <property type="project" value="TreeGrafter"/>
</dbReference>
<evidence type="ECO:0000313" key="5">
    <source>
        <dbReference type="EMBL" id="SSX31838.1"/>
    </source>
</evidence>
<dbReference type="GO" id="GO:0005634">
    <property type="term" value="C:nucleus"/>
    <property type="evidence" value="ECO:0007669"/>
    <property type="project" value="TreeGrafter"/>
</dbReference>
<feature type="compositionally biased region" description="Basic residues" evidence="1">
    <location>
        <begin position="240"/>
        <end position="252"/>
    </location>
</feature>
<dbReference type="EMBL" id="UFQS01002856">
    <property type="protein sequence ID" value="SSX14773.1"/>
    <property type="molecule type" value="Genomic_DNA"/>
</dbReference>
<dbReference type="GO" id="GO:0009653">
    <property type="term" value="P:anatomical structure morphogenesis"/>
    <property type="evidence" value="ECO:0007669"/>
    <property type="project" value="TreeGrafter"/>
</dbReference>
<evidence type="ECO:0000313" key="4">
    <source>
        <dbReference type="EMBL" id="SSX14773.1"/>
    </source>
</evidence>
<dbReference type="CDD" id="cd11431">
    <property type="entry name" value="bHLH_TS_taxi_Dei"/>
    <property type="match status" value="1"/>
</dbReference>
<feature type="region of interest" description="Disordered" evidence="1">
    <location>
        <begin position="85"/>
        <end position="119"/>
    </location>
</feature>
<proteinExistence type="predicted"/>
<dbReference type="PANTHER" id="PTHR19290">
    <property type="entry name" value="BASIC HELIX-LOOP-HELIX PROTEIN NEUROGENIN-RELATED"/>
    <property type="match status" value="1"/>
</dbReference>
<dbReference type="PROSITE" id="PS50888">
    <property type="entry name" value="BHLH"/>
    <property type="match status" value="1"/>
</dbReference>
<dbReference type="EMBL" id="UFQS01001803">
    <property type="protein sequence ID" value="SSX12387.1"/>
    <property type="molecule type" value="Genomic_DNA"/>
</dbReference>
<evidence type="ECO:0000256" key="1">
    <source>
        <dbReference type="SAM" id="MobiDB-lite"/>
    </source>
</evidence>
<dbReference type="Pfam" id="PF00010">
    <property type="entry name" value="HLH"/>
    <property type="match status" value="1"/>
</dbReference>
<dbReference type="VEuPathDB" id="VectorBase:CSON004159"/>
<dbReference type="GO" id="GO:0070888">
    <property type="term" value="F:E-box binding"/>
    <property type="evidence" value="ECO:0007669"/>
    <property type="project" value="TreeGrafter"/>
</dbReference>
<name>A0A336LDN4_CULSO</name>
<dbReference type="SMART" id="SM00353">
    <property type="entry name" value="HLH"/>
    <property type="match status" value="1"/>
</dbReference>
<dbReference type="GO" id="GO:0003700">
    <property type="term" value="F:DNA-binding transcription factor activity"/>
    <property type="evidence" value="ECO:0007669"/>
    <property type="project" value="TreeGrafter"/>
</dbReference>
<dbReference type="Gene3D" id="4.10.280.10">
    <property type="entry name" value="Helix-loop-helix DNA-binding domain"/>
    <property type="match status" value="1"/>
</dbReference>
<feature type="domain" description="BHLH" evidence="2">
    <location>
        <begin position="111"/>
        <end position="170"/>
    </location>
</feature>
<dbReference type="AlphaFoldDB" id="A0A336LDN4"/>
<dbReference type="GO" id="GO:0046983">
    <property type="term" value="F:protein dimerization activity"/>
    <property type="evidence" value="ECO:0007669"/>
    <property type="project" value="InterPro"/>
</dbReference>
<accession>A0A336LDN4</accession>
<dbReference type="InterPro" id="IPR036638">
    <property type="entry name" value="HLH_DNA-bd_sf"/>
</dbReference>
<dbReference type="EMBL" id="UFQT01002856">
    <property type="protein sequence ID" value="SSX34165.1"/>
    <property type="molecule type" value="Genomic_DNA"/>
</dbReference>
<evidence type="ECO:0000259" key="2">
    <source>
        <dbReference type="PROSITE" id="PS50888"/>
    </source>
</evidence>
<feature type="compositionally biased region" description="Basic residues" evidence="1">
    <location>
        <begin position="39"/>
        <end position="48"/>
    </location>
</feature>
<feature type="region of interest" description="Disordered" evidence="1">
    <location>
        <begin position="218"/>
        <end position="256"/>
    </location>
</feature>
<protein>
    <submittedName>
        <fullName evidence="3">CSON004159 protein</fullName>
    </submittedName>
    <submittedName>
        <fullName evidence="4">CSON007549 protein</fullName>
    </submittedName>
</protein>
<dbReference type="VEuPathDB" id="VectorBase:CSON007549"/>
<dbReference type="PANTHER" id="PTHR19290:SF147">
    <property type="entry name" value="HELIX-LOOP-HELIX PROTEIN DELILAH"/>
    <property type="match status" value="1"/>
</dbReference>
<reference evidence="4" key="1">
    <citation type="submission" date="2018-04" db="EMBL/GenBank/DDBJ databases">
        <authorList>
            <person name="Go L.Y."/>
            <person name="Mitchell J.A."/>
        </authorList>
    </citation>
    <scope>NUCLEOTIDE SEQUENCE</scope>
    <source>
        <tissue evidence="4">Whole organism</tissue>
    </source>
</reference>
<dbReference type="OMA" id="HTGFNEQ"/>
<gene>
    <name evidence="4" type="primary">CSON007549</name>
    <name evidence="3" type="synonym">CSON004159</name>
</gene>
<reference evidence="5" key="2">
    <citation type="submission" date="2018-07" db="EMBL/GenBank/DDBJ databases">
        <authorList>
            <person name="Quirk P.G."/>
            <person name="Krulwich T.A."/>
        </authorList>
    </citation>
    <scope>NUCLEOTIDE SEQUENCE</scope>
</reference>
<dbReference type="SUPFAM" id="SSF47459">
    <property type="entry name" value="HLH, helix-loop-helix DNA-binding domain"/>
    <property type="match status" value="1"/>
</dbReference>
<dbReference type="InterPro" id="IPR011598">
    <property type="entry name" value="bHLH_dom"/>
</dbReference>
<organism evidence="4">
    <name type="scientific">Culicoides sonorensis</name>
    <name type="common">Biting midge</name>
    <dbReference type="NCBI Taxonomy" id="179676"/>
    <lineage>
        <taxon>Eukaryota</taxon>
        <taxon>Metazoa</taxon>
        <taxon>Ecdysozoa</taxon>
        <taxon>Arthropoda</taxon>
        <taxon>Hexapoda</taxon>
        <taxon>Insecta</taxon>
        <taxon>Pterygota</taxon>
        <taxon>Neoptera</taxon>
        <taxon>Endopterygota</taxon>
        <taxon>Diptera</taxon>
        <taxon>Nematocera</taxon>
        <taxon>Chironomoidea</taxon>
        <taxon>Ceratopogonidae</taxon>
        <taxon>Ceratopogoninae</taxon>
        <taxon>Culicoides</taxon>
        <taxon>Monoculicoides</taxon>
    </lineage>
</organism>
<sequence>MHHSATDVMESITFDQSPVAELADNNNNKKNEIYSLRQRNQRKTKGTKSKINAYDLDASSSSNNSSNCGLNYGTDDSLVLLTKNTSSNNKGKAKGNKGDKPKQKAAPLSKYRRKTANARERTRMREINSAFEHLRQCVPVSITGVETPSSNEKLTKITTLRLAMKYIRILSEILNKCDQIELTNNNNGEVSLNNNVDSIIDYQEIYNDILNDTLFKPTVTKPTGGRKELKKQNAPPPPPKVKKPSKPRKKYTKKQERFMNKIDLSPSITSITEEYPMDIGLTLESDGESLQLSEPCLSPLEQIKQWPRQDNLNNLGLLLESDGESLELSEPCLSPLSHLDSLNPFSDLLHAGFSEPSTLEMYLS</sequence>
<feature type="region of interest" description="Disordered" evidence="1">
    <location>
        <begin position="19"/>
        <end position="67"/>
    </location>
</feature>